<feature type="signal peptide" evidence="1">
    <location>
        <begin position="1"/>
        <end position="19"/>
    </location>
</feature>
<keyword evidence="1" id="KW-0732">Signal</keyword>
<proteinExistence type="predicted"/>
<sequence length="464" mass="51127">MKSRLLCAQLLVATVLVEASVPFSSKTTQASFQTGAHTTNSDTSDVVTSVLETNDDDDAGIVQETALSADHYAAVGILDLSESNTIHDSVYDGSKILLRNHLHDGSYTDEWWGVKKATNINHDANKLVLSSVTGISCDGFVIDLPDTIVDVISRNDLSNADGCLEMLDDVLMSLADSLVHRFQAVVSRSSIIKTAKVGTENTDSSIEVKISSDSAVDTAVQLVGLLRPTKSLDYSQMIHDKFELIDDETVIVSKNSDDIHMVDSASFRNIAELAMTTALSTAEDGDDGNVPMPEFGSNANALLFKVSEAYLNTISEAEFTDAIESGEWPPPLVRLHLQNLRDHFGRTYEKILEKTSAMDLKEMDEENNVQDRDQQRRDGAKRAEQGFINAAFLAIPVICQDPQMELDDLYSCTEALRGLLEDMYEATLSRGIEEEEWNDVMDISSEETGRLYMTTMMSILLLRD</sequence>
<gene>
    <name evidence="2" type="ORF">QTG54_014539</name>
</gene>
<keyword evidence="3" id="KW-1185">Reference proteome</keyword>
<dbReference type="AlphaFoldDB" id="A0AAD9D5C2"/>
<name>A0AAD9D5C2_9STRA</name>
<protein>
    <submittedName>
        <fullName evidence="2">Uncharacterized protein</fullName>
    </submittedName>
</protein>
<comment type="caution">
    <text evidence="2">The sequence shown here is derived from an EMBL/GenBank/DDBJ whole genome shotgun (WGS) entry which is preliminary data.</text>
</comment>
<reference evidence="2" key="1">
    <citation type="submission" date="2023-06" db="EMBL/GenBank/DDBJ databases">
        <title>Survivors Of The Sea: Transcriptome response of Skeletonema marinoi to long-term dormancy.</title>
        <authorList>
            <person name="Pinder M.I.M."/>
            <person name="Kourtchenko O."/>
            <person name="Robertson E.K."/>
            <person name="Larsson T."/>
            <person name="Maumus F."/>
            <person name="Osuna-Cruz C.M."/>
            <person name="Vancaester E."/>
            <person name="Stenow R."/>
            <person name="Vandepoele K."/>
            <person name="Ploug H."/>
            <person name="Bruchert V."/>
            <person name="Godhe A."/>
            <person name="Topel M."/>
        </authorList>
    </citation>
    <scope>NUCLEOTIDE SEQUENCE</scope>
    <source>
        <strain evidence="2">R05AC</strain>
    </source>
</reference>
<evidence type="ECO:0000313" key="2">
    <source>
        <dbReference type="EMBL" id="KAK1734666.1"/>
    </source>
</evidence>
<feature type="chain" id="PRO_5042007396" evidence="1">
    <location>
        <begin position="20"/>
        <end position="464"/>
    </location>
</feature>
<dbReference type="Proteomes" id="UP001224775">
    <property type="component" value="Unassembled WGS sequence"/>
</dbReference>
<accession>A0AAD9D5C2</accession>
<evidence type="ECO:0000256" key="1">
    <source>
        <dbReference type="SAM" id="SignalP"/>
    </source>
</evidence>
<evidence type="ECO:0000313" key="3">
    <source>
        <dbReference type="Proteomes" id="UP001224775"/>
    </source>
</evidence>
<organism evidence="2 3">
    <name type="scientific">Skeletonema marinoi</name>
    <dbReference type="NCBI Taxonomy" id="267567"/>
    <lineage>
        <taxon>Eukaryota</taxon>
        <taxon>Sar</taxon>
        <taxon>Stramenopiles</taxon>
        <taxon>Ochrophyta</taxon>
        <taxon>Bacillariophyta</taxon>
        <taxon>Coscinodiscophyceae</taxon>
        <taxon>Thalassiosirophycidae</taxon>
        <taxon>Thalassiosirales</taxon>
        <taxon>Skeletonemataceae</taxon>
        <taxon>Skeletonema</taxon>
        <taxon>Skeletonema marinoi-dohrnii complex</taxon>
    </lineage>
</organism>
<dbReference type="EMBL" id="JATAAI010000037">
    <property type="protein sequence ID" value="KAK1734666.1"/>
    <property type="molecule type" value="Genomic_DNA"/>
</dbReference>